<dbReference type="Proteomes" id="UP001283361">
    <property type="component" value="Unassembled WGS sequence"/>
</dbReference>
<protein>
    <submittedName>
        <fullName evidence="1">Uncharacterized protein</fullName>
    </submittedName>
</protein>
<sequence length="70" mass="7945">MLLRHGRHIASCPASPANLHVWQNVGCSIQPRHDFTGQCYGTENEYAFASLEYLLNEYLQMLNASDNLPH</sequence>
<accession>A0AAE0YTF9</accession>
<dbReference type="AlphaFoldDB" id="A0AAE0YTF9"/>
<gene>
    <name evidence="1" type="ORF">RRG08_018449</name>
</gene>
<evidence type="ECO:0000313" key="2">
    <source>
        <dbReference type="Proteomes" id="UP001283361"/>
    </source>
</evidence>
<organism evidence="1 2">
    <name type="scientific">Elysia crispata</name>
    <name type="common">lettuce slug</name>
    <dbReference type="NCBI Taxonomy" id="231223"/>
    <lineage>
        <taxon>Eukaryota</taxon>
        <taxon>Metazoa</taxon>
        <taxon>Spiralia</taxon>
        <taxon>Lophotrochozoa</taxon>
        <taxon>Mollusca</taxon>
        <taxon>Gastropoda</taxon>
        <taxon>Heterobranchia</taxon>
        <taxon>Euthyneura</taxon>
        <taxon>Panpulmonata</taxon>
        <taxon>Sacoglossa</taxon>
        <taxon>Placobranchoidea</taxon>
        <taxon>Plakobranchidae</taxon>
        <taxon>Elysia</taxon>
    </lineage>
</organism>
<keyword evidence="2" id="KW-1185">Reference proteome</keyword>
<comment type="caution">
    <text evidence="1">The sequence shown here is derived from an EMBL/GenBank/DDBJ whole genome shotgun (WGS) entry which is preliminary data.</text>
</comment>
<proteinExistence type="predicted"/>
<dbReference type="EMBL" id="JAWDGP010005477">
    <property type="protein sequence ID" value="KAK3756725.1"/>
    <property type="molecule type" value="Genomic_DNA"/>
</dbReference>
<evidence type="ECO:0000313" key="1">
    <source>
        <dbReference type="EMBL" id="KAK3756725.1"/>
    </source>
</evidence>
<reference evidence="1" key="1">
    <citation type="journal article" date="2023" name="G3 (Bethesda)">
        <title>A reference genome for the long-term kleptoplast-retaining sea slug Elysia crispata morphotype clarki.</title>
        <authorList>
            <person name="Eastman K.E."/>
            <person name="Pendleton A.L."/>
            <person name="Shaikh M.A."/>
            <person name="Suttiyut T."/>
            <person name="Ogas R."/>
            <person name="Tomko P."/>
            <person name="Gavelis G."/>
            <person name="Widhalm J.R."/>
            <person name="Wisecaver J.H."/>
        </authorList>
    </citation>
    <scope>NUCLEOTIDE SEQUENCE</scope>
    <source>
        <strain evidence="1">ECLA1</strain>
    </source>
</reference>
<name>A0AAE0YTF9_9GAST</name>